<dbReference type="EMBL" id="VSSQ01136611">
    <property type="protein sequence ID" value="MPN60843.1"/>
    <property type="molecule type" value="Genomic_DNA"/>
</dbReference>
<feature type="domain" description="SDH C-terminal" evidence="1">
    <location>
        <begin position="51"/>
        <end position="76"/>
    </location>
</feature>
<comment type="caution">
    <text evidence="2">The sequence shown here is derived from an EMBL/GenBank/DDBJ whole genome shotgun (WGS) entry which is preliminary data.</text>
</comment>
<evidence type="ECO:0000313" key="2">
    <source>
        <dbReference type="EMBL" id="MPN60843.1"/>
    </source>
</evidence>
<reference evidence="2" key="1">
    <citation type="submission" date="2019-08" db="EMBL/GenBank/DDBJ databases">
        <authorList>
            <person name="Kucharzyk K."/>
            <person name="Murdoch R.W."/>
            <person name="Higgins S."/>
            <person name="Loffler F."/>
        </authorList>
    </citation>
    <scope>NUCLEOTIDE SEQUENCE</scope>
</reference>
<dbReference type="InterPro" id="IPR041121">
    <property type="entry name" value="SDH_C"/>
</dbReference>
<proteinExistence type="predicted"/>
<keyword evidence="2" id="KW-0560">Oxidoreductase</keyword>
<evidence type="ECO:0000259" key="1">
    <source>
        <dbReference type="Pfam" id="PF18317"/>
    </source>
</evidence>
<dbReference type="Gene3D" id="3.40.50.720">
    <property type="entry name" value="NAD(P)-binding Rossmann-like Domain"/>
    <property type="match status" value="1"/>
</dbReference>
<accession>A0A645JMJ7</accession>
<dbReference type="AlphaFoldDB" id="A0A645JMJ7"/>
<dbReference type="GO" id="GO:0004764">
    <property type="term" value="F:shikimate 3-dehydrogenase (NADP+) activity"/>
    <property type="evidence" value="ECO:0007669"/>
    <property type="project" value="UniProtKB-EC"/>
</dbReference>
<sequence length="90" mass="9257">MTVATAPTELAPDLAARIGAVSPVLFDIIYDPWPTALAAAAERVGAAVLDGMDLLAAQAADQVRLMTGREVDVEVLLSAGRAALAARREG</sequence>
<organism evidence="2">
    <name type="scientific">bioreactor metagenome</name>
    <dbReference type="NCBI Taxonomy" id="1076179"/>
    <lineage>
        <taxon>unclassified sequences</taxon>
        <taxon>metagenomes</taxon>
        <taxon>ecological metagenomes</taxon>
    </lineage>
</organism>
<dbReference type="InterPro" id="IPR036291">
    <property type="entry name" value="NAD(P)-bd_dom_sf"/>
</dbReference>
<protein>
    <submittedName>
        <fullName evidence="2">Shikimate dehydrogenase (NADP(+))</fullName>
        <ecNumber evidence="2">1.1.1.25</ecNumber>
    </submittedName>
</protein>
<dbReference type="SUPFAM" id="SSF51735">
    <property type="entry name" value="NAD(P)-binding Rossmann-fold domains"/>
    <property type="match status" value="1"/>
</dbReference>
<name>A0A645JMJ7_9ZZZZ</name>
<dbReference type="Pfam" id="PF18317">
    <property type="entry name" value="SDH_C"/>
    <property type="match status" value="1"/>
</dbReference>
<gene>
    <name evidence="2" type="primary">aroE_54</name>
    <name evidence="2" type="ORF">SDC9_208576</name>
</gene>
<dbReference type="EC" id="1.1.1.25" evidence="2"/>